<name>A0A6C0I6X5_9ZZZZ</name>
<dbReference type="GO" id="GO:0016887">
    <property type="term" value="F:ATP hydrolysis activity"/>
    <property type="evidence" value="ECO:0007669"/>
    <property type="project" value="InterPro"/>
</dbReference>
<dbReference type="EMBL" id="MN740115">
    <property type="protein sequence ID" value="QHT88350.1"/>
    <property type="molecule type" value="Genomic_DNA"/>
</dbReference>
<evidence type="ECO:0000313" key="3">
    <source>
        <dbReference type="EMBL" id="QHT88350.1"/>
    </source>
</evidence>
<dbReference type="AlphaFoldDB" id="A0A6C0I6X5"/>
<reference evidence="3" key="1">
    <citation type="journal article" date="2020" name="Nature">
        <title>Giant virus diversity and host interactions through global metagenomics.</title>
        <authorList>
            <person name="Schulz F."/>
            <person name="Roux S."/>
            <person name="Paez-Espino D."/>
            <person name="Jungbluth S."/>
            <person name="Walsh D.A."/>
            <person name="Denef V.J."/>
            <person name="McMahon K.D."/>
            <person name="Konstantinidis K.T."/>
            <person name="Eloe-Fadrosh E.A."/>
            <person name="Kyrpides N.C."/>
            <person name="Woyke T."/>
        </authorList>
    </citation>
    <scope>NUCLEOTIDE SEQUENCE</scope>
    <source>
        <strain evidence="3">GVMAG-M-3300023184-50</strain>
    </source>
</reference>
<keyword evidence="1" id="KW-1133">Transmembrane helix</keyword>
<dbReference type="InterPro" id="IPR027417">
    <property type="entry name" value="P-loop_NTPase"/>
</dbReference>
<feature type="domain" description="ATPase AAA-type core" evidence="2">
    <location>
        <begin position="182"/>
        <end position="317"/>
    </location>
</feature>
<accession>A0A6C0I6X5</accession>
<dbReference type="GO" id="GO:0005524">
    <property type="term" value="F:ATP binding"/>
    <property type="evidence" value="ECO:0007669"/>
    <property type="project" value="InterPro"/>
</dbReference>
<proteinExistence type="predicted"/>
<evidence type="ECO:0000256" key="1">
    <source>
        <dbReference type="SAM" id="Phobius"/>
    </source>
</evidence>
<dbReference type="SUPFAM" id="SSF52540">
    <property type="entry name" value="P-loop containing nucleoside triphosphate hydrolases"/>
    <property type="match status" value="1"/>
</dbReference>
<evidence type="ECO:0000259" key="2">
    <source>
        <dbReference type="Pfam" id="PF00004"/>
    </source>
</evidence>
<protein>
    <recommendedName>
        <fullName evidence="2">ATPase AAA-type core domain-containing protein</fullName>
    </recommendedName>
</protein>
<dbReference type="Gene3D" id="3.40.50.300">
    <property type="entry name" value="P-loop containing nucleotide triphosphate hydrolases"/>
    <property type="match status" value="1"/>
</dbReference>
<keyword evidence="1" id="KW-0812">Transmembrane</keyword>
<feature type="transmembrane region" description="Helical" evidence="1">
    <location>
        <begin position="6"/>
        <end position="27"/>
    </location>
</feature>
<keyword evidence="1" id="KW-0472">Membrane</keyword>
<organism evidence="3">
    <name type="scientific">viral metagenome</name>
    <dbReference type="NCBI Taxonomy" id="1070528"/>
    <lineage>
        <taxon>unclassified sequences</taxon>
        <taxon>metagenomes</taxon>
        <taxon>organismal metagenomes</taxon>
    </lineage>
</organism>
<sequence length="327" mass="37207">MMNVYWLLAGYGIFQFESLLFIILLLLKPFGVIMYKINYDTESYGNILNIIDKESNISGSTLIRSKKTPTGFFFSKNAIGHIESPCSYNATEFKITIITTLKYYEYLTKKEDIQFLDTTPSTHTTTASDVVKIYQRHGTYAEFCYIYLKLDLKGLSPYPEQKPIVDEIASDFSVTNKLSVFIEGVPCSGKSSIGYLLAKQLGAAYCHSFNPSDPGDTLSYVVSRIRRDDAEYSIVSPIIIVLEEIDVILHKIHTGTLQLNNRMPTSVKDKSSWASFLDDMIFYPNMIVILTSNKSKEEIDAMDSAYLRKGRIHKYFKMNTPLHLPED</sequence>
<dbReference type="Pfam" id="PF00004">
    <property type="entry name" value="AAA"/>
    <property type="match status" value="1"/>
</dbReference>
<dbReference type="InterPro" id="IPR003959">
    <property type="entry name" value="ATPase_AAA_core"/>
</dbReference>